<dbReference type="InterPro" id="IPR007392">
    <property type="entry name" value="GD_AH_second"/>
</dbReference>
<feature type="domain" description="D-galactarate/Altronate dehydratase second" evidence="3">
    <location>
        <begin position="6"/>
        <end position="134"/>
    </location>
</feature>
<dbReference type="Pfam" id="PF20629">
    <property type="entry name" value="GD_AH_C"/>
    <property type="match status" value="1"/>
</dbReference>
<keyword evidence="6" id="KW-1185">Reference proteome</keyword>
<reference evidence="6" key="1">
    <citation type="submission" date="2016-10" db="EMBL/GenBank/DDBJ databases">
        <authorList>
            <person name="Varghese N."/>
        </authorList>
    </citation>
    <scope>NUCLEOTIDE SEQUENCE [LARGE SCALE GENOMIC DNA]</scope>
    <source>
        <strain evidence="6">DSM 17980</strain>
    </source>
</reference>
<keyword evidence="2" id="KW-0456">Lyase</keyword>
<feature type="domain" description="D-galactarate/Altronate dehydratase C-terminal" evidence="4">
    <location>
        <begin position="209"/>
        <end position="309"/>
    </location>
</feature>
<dbReference type="AlphaFoldDB" id="A0A1I7H095"/>
<evidence type="ECO:0000256" key="2">
    <source>
        <dbReference type="ARBA" id="ARBA00023239"/>
    </source>
</evidence>
<evidence type="ECO:0000259" key="3">
    <source>
        <dbReference type="Pfam" id="PF04295"/>
    </source>
</evidence>
<dbReference type="EMBL" id="FPBV01000003">
    <property type="protein sequence ID" value="SFU54124.1"/>
    <property type="molecule type" value="Genomic_DNA"/>
</dbReference>
<dbReference type="InterPro" id="IPR052172">
    <property type="entry name" value="UxaA_altronate/galactarate_dh"/>
</dbReference>
<dbReference type="PANTHER" id="PTHR30536">
    <property type="entry name" value="ALTRONATE/GALACTARATE DEHYDRATASE"/>
    <property type="match status" value="1"/>
</dbReference>
<evidence type="ECO:0000256" key="1">
    <source>
        <dbReference type="ARBA" id="ARBA00010986"/>
    </source>
</evidence>
<organism evidence="5 6">
    <name type="scientific">Alicyclobacillus macrosporangiidus</name>
    <dbReference type="NCBI Taxonomy" id="392015"/>
    <lineage>
        <taxon>Bacteria</taxon>
        <taxon>Bacillati</taxon>
        <taxon>Bacillota</taxon>
        <taxon>Bacilli</taxon>
        <taxon>Bacillales</taxon>
        <taxon>Alicyclobacillaceae</taxon>
        <taxon>Alicyclobacillus</taxon>
    </lineage>
</organism>
<sequence length="311" mass="33724">MNTLAAYRRADGQVGVRNHLFTLPAVVCANQVAIDVARRLPRLKYIEHQHGCAQIGADLLQTRRVFARLALHPNVYASMFVSLGCEAVVAKKLVADTQKNAHKPLELVVIQDAGGTLAAEQQVEAWLQQRIQEADALVREPVAWSDITVGVMGDADLAGRGAVMTSILQALSDLGARLVVPARHADALRRVADDAPHSAWGDGSGARAWVMEEGSNALETATGLTAAGAHLIVHLADRPHGFGTPLAPVVRWSINEQVYNRFYDDFDGQLVDELDVPRLMEQLSRVISGQETAAEQMGMDDFALYRIGPTV</sequence>
<evidence type="ECO:0000313" key="5">
    <source>
        <dbReference type="EMBL" id="SFU54124.1"/>
    </source>
</evidence>
<dbReference type="Pfam" id="PF04295">
    <property type="entry name" value="GD_AH_second"/>
    <property type="match status" value="1"/>
</dbReference>
<dbReference type="STRING" id="392015.SAMN05421543_103161"/>
<dbReference type="GO" id="GO:0016829">
    <property type="term" value="F:lyase activity"/>
    <property type="evidence" value="ECO:0007669"/>
    <property type="project" value="UniProtKB-KW"/>
</dbReference>
<accession>A0A1I7H095</accession>
<dbReference type="GO" id="GO:0019698">
    <property type="term" value="P:D-galacturonate catabolic process"/>
    <property type="evidence" value="ECO:0007669"/>
    <property type="project" value="TreeGrafter"/>
</dbReference>
<dbReference type="InterPro" id="IPR048332">
    <property type="entry name" value="GD_AH_C"/>
</dbReference>
<dbReference type="Proteomes" id="UP000183508">
    <property type="component" value="Unassembled WGS sequence"/>
</dbReference>
<name>A0A1I7H095_9BACL</name>
<dbReference type="eggNOG" id="COG2721">
    <property type="taxonomic scope" value="Bacteria"/>
</dbReference>
<protein>
    <submittedName>
        <fullName evidence="5">Altronate dehydratase</fullName>
    </submittedName>
</protein>
<comment type="similarity">
    <text evidence="1">Belongs to the UxaA family.</text>
</comment>
<dbReference type="RefSeq" id="WP_074950036.1">
    <property type="nucleotide sequence ID" value="NZ_FPBV01000003.1"/>
</dbReference>
<gene>
    <name evidence="5" type="ORF">SAMN05421543_103161</name>
</gene>
<evidence type="ECO:0000313" key="6">
    <source>
        <dbReference type="Proteomes" id="UP000183508"/>
    </source>
</evidence>
<dbReference type="PANTHER" id="PTHR30536:SF5">
    <property type="entry name" value="ALTRONATE DEHYDRATASE"/>
    <property type="match status" value="1"/>
</dbReference>
<dbReference type="OrthoDB" id="9804574at2"/>
<proteinExistence type="inferred from homology"/>
<evidence type="ECO:0000259" key="4">
    <source>
        <dbReference type="Pfam" id="PF20629"/>
    </source>
</evidence>